<dbReference type="Gene3D" id="3.40.1350.10">
    <property type="match status" value="1"/>
</dbReference>
<dbReference type="PANTHER" id="PTHR34039">
    <property type="entry name" value="UPF0102 PROTEIN YRAN"/>
    <property type="match status" value="1"/>
</dbReference>
<dbReference type="RefSeq" id="WP_012144585.1">
    <property type="nucleotide sequence ID" value="NZ_RXNU01000025.1"/>
</dbReference>
<comment type="caution">
    <text evidence="3">The sequence shown here is derived from an EMBL/GenBank/DDBJ whole genome shotgun (WGS) entry which is preliminary data.</text>
</comment>
<dbReference type="CDD" id="cd20736">
    <property type="entry name" value="PoNe_Nuclease"/>
    <property type="match status" value="1"/>
</dbReference>
<keyword evidence="4" id="KW-1185">Reference proteome</keyword>
<comment type="similarity">
    <text evidence="1 2">Belongs to the UPF0102 family.</text>
</comment>
<dbReference type="InterPro" id="IPR011856">
    <property type="entry name" value="tRNA_endonuc-like_dom_sf"/>
</dbReference>
<dbReference type="NCBIfam" id="NF009150">
    <property type="entry name" value="PRK12497.1-3"/>
    <property type="match status" value="1"/>
</dbReference>
<dbReference type="PANTHER" id="PTHR34039:SF1">
    <property type="entry name" value="UPF0102 PROTEIN YRAN"/>
    <property type="match status" value="1"/>
</dbReference>
<dbReference type="NCBIfam" id="TIGR00252">
    <property type="entry name" value="YraN family protein"/>
    <property type="match status" value="1"/>
</dbReference>
<dbReference type="SUPFAM" id="SSF52980">
    <property type="entry name" value="Restriction endonuclease-like"/>
    <property type="match status" value="1"/>
</dbReference>
<dbReference type="Proteomes" id="UP000267448">
    <property type="component" value="Unassembled WGS sequence"/>
</dbReference>
<evidence type="ECO:0000313" key="4">
    <source>
        <dbReference type="Proteomes" id="UP000267448"/>
    </source>
</evidence>
<organism evidence="3 4">
    <name type="scientific">Shewanella canadensis</name>
    <dbReference type="NCBI Taxonomy" id="271096"/>
    <lineage>
        <taxon>Bacteria</taxon>
        <taxon>Pseudomonadati</taxon>
        <taxon>Pseudomonadota</taxon>
        <taxon>Gammaproteobacteria</taxon>
        <taxon>Alteromonadales</taxon>
        <taxon>Shewanellaceae</taxon>
        <taxon>Shewanella</taxon>
    </lineage>
</organism>
<dbReference type="SMR" id="A0A3S0IKW5"/>
<dbReference type="OrthoDB" id="9794876at2"/>
<dbReference type="HAMAP" id="MF_00048">
    <property type="entry name" value="UPF0102"/>
    <property type="match status" value="1"/>
</dbReference>
<dbReference type="InterPro" id="IPR003509">
    <property type="entry name" value="UPF0102_YraN-like"/>
</dbReference>
<evidence type="ECO:0000256" key="2">
    <source>
        <dbReference type="HAMAP-Rule" id="MF_00048"/>
    </source>
</evidence>
<evidence type="ECO:0000313" key="3">
    <source>
        <dbReference type="EMBL" id="RTR36469.1"/>
    </source>
</evidence>
<protein>
    <recommendedName>
        <fullName evidence="2">UPF0102 protein EKG38_24025</fullName>
    </recommendedName>
</protein>
<sequence length="117" mass="13382">MMDNNEPISAEHGQAGENLAMNYLLEQGLTFIERNVRFKFGEIDLVMKNGKEWIFVEVKYRSKSQYGGAINALSSGQIKRLRRAAEHYMQLNNIDAICRFDLIAVDAGQIQWLPNAF</sequence>
<gene>
    <name evidence="3" type="ORF">EKG38_24025</name>
</gene>
<dbReference type="Pfam" id="PF02021">
    <property type="entry name" value="UPF0102"/>
    <property type="match status" value="1"/>
</dbReference>
<evidence type="ECO:0000256" key="1">
    <source>
        <dbReference type="ARBA" id="ARBA00006738"/>
    </source>
</evidence>
<accession>A0A3S0IKW5</accession>
<dbReference type="EMBL" id="RXNU01000025">
    <property type="protein sequence ID" value="RTR36469.1"/>
    <property type="molecule type" value="Genomic_DNA"/>
</dbReference>
<name>A0A3S0IKW5_9GAMM</name>
<reference evidence="3 4" key="1">
    <citation type="submission" date="2018-12" db="EMBL/GenBank/DDBJ databases">
        <authorList>
            <person name="Yu L."/>
        </authorList>
    </citation>
    <scope>NUCLEOTIDE SEQUENCE [LARGE SCALE GENOMIC DNA]</scope>
    <source>
        <strain evidence="3 4">HAW-EB2</strain>
    </source>
</reference>
<dbReference type="GO" id="GO:0003676">
    <property type="term" value="F:nucleic acid binding"/>
    <property type="evidence" value="ECO:0007669"/>
    <property type="project" value="InterPro"/>
</dbReference>
<dbReference type="InterPro" id="IPR011335">
    <property type="entry name" value="Restrct_endonuc-II-like"/>
</dbReference>
<dbReference type="AlphaFoldDB" id="A0A3S0IKW5"/>
<proteinExistence type="inferred from homology"/>